<accession>H6RFU4</accession>
<dbReference type="PROSITE" id="PS51257">
    <property type="entry name" value="PROKAR_LIPOPROTEIN"/>
    <property type="match status" value="1"/>
</dbReference>
<reference evidence="2" key="1">
    <citation type="journal article" date="2012" name="Environ. Microbiol.">
        <title>Genomic content of uncultured Bacteroidetes from contrasting oceanic provinces in the North Atlantic Ocean.</title>
        <authorList>
            <person name="Gomez-Pereira P.R."/>
            <person name="Schuler M."/>
            <person name="Fuchs B.M."/>
            <person name="Bennke C."/>
            <person name="Teeling H."/>
            <person name="Waldmann J."/>
            <person name="Richter M."/>
            <person name="Barbe V."/>
            <person name="Bataille E."/>
            <person name="Glockner F.O."/>
            <person name="Amann R."/>
        </authorList>
    </citation>
    <scope>NUCLEOTIDE SEQUENCE</scope>
</reference>
<protein>
    <submittedName>
        <fullName evidence="2">Uncharacterized protein</fullName>
    </submittedName>
</protein>
<feature type="chain" id="PRO_5003606872" evidence="1">
    <location>
        <begin position="22"/>
        <end position="58"/>
    </location>
</feature>
<dbReference type="AlphaFoldDB" id="H6RFU4"/>
<keyword evidence="1" id="KW-0732">Signal</keyword>
<evidence type="ECO:0000313" key="2">
    <source>
        <dbReference type="EMBL" id="CCF99905.1"/>
    </source>
</evidence>
<dbReference type="EMBL" id="FO117593">
    <property type="protein sequence ID" value="CCF99905.1"/>
    <property type="molecule type" value="Genomic_DNA"/>
</dbReference>
<organism evidence="2">
    <name type="scientific">uncultured Flavobacteriia bacterium</name>
    <dbReference type="NCBI Taxonomy" id="212695"/>
    <lineage>
        <taxon>Bacteria</taxon>
        <taxon>Pseudomonadati</taxon>
        <taxon>Bacteroidota</taxon>
        <taxon>Flavobacteriia</taxon>
        <taxon>environmental samples</taxon>
    </lineage>
</organism>
<sequence>MKNWILFTLLALSSGLMVSCAGGEAEEAPASAGNKIIIANENWATSNVLTYLTKSILE</sequence>
<feature type="signal peptide" evidence="1">
    <location>
        <begin position="1"/>
        <end position="21"/>
    </location>
</feature>
<proteinExistence type="predicted"/>
<name>H6RFU4_9BACT</name>
<reference evidence="2" key="2">
    <citation type="submission" date="2012-02" db="EMBL/GenBank/DDBJ databases">
        <authorList>
            <person name="Genoscope - CEA"/>
        </authorList>
    </citation>
    <scope>NUCLEOTIDE SEQUENCE</scope>
</reference>
<gene>
    <name evidence="2" type="ORF">VIS_S3CCB20004</name>
</gene>
<evidence type="ECO:0000256" key="1">
    <source>
        <dbReference type="SAM" id="SignalP"/>
    </source>
</evidence>